<dbReference type="EMBL" id="QKNV01000105">
    <property type="protein sequence ID" value="PZA21222.1"/>
    <property type="molecule type" value="Genomic_DNA"/>
</dbReference>
<dbReference type="RefSeq" id="WP_110552407.1">
    <property type="nucleotide sequence ID" value="NZ_JACIBU010000001.1"/>
</dbReference>
<evidence type="ECO:0000313" key="3">
    <source>
        <dbReference type="EMBL" id="PZA21222.1"/>
    </source>
</evidence>
<dbReference type="Proteomes" id="UP000580718">
    <property type="component" value="Unassembled WGS sequence"/>
</dbReference>
<dbReference type="PANTHER" id="PTHR48079">
    <property type="entry name" value="PROTEIN YEEZ"/>
    <property type="match status" value="1"/>
</dbReference>
<dbReference type="InterPro" id="IPR051783">
    <property type="entry name" value="NAD(P)-dependent_oxidoreduct"/>
</dbReference>
<dbReference type="CDD" id="cd05262">
    <property type="entry name" value="SDR_a7"/>
    <property type="match status" value="1"/>
</dbReference>
<evidence type="ECO:0000259" key="1">
    <source>
        <dbReference type="Pfam" id="PF01370"/>
    </source>
</evidence>
<dbReference type="Gene3D" id="3.40.50.720">
    <property type="entry name" value="NAD(P)-binding Rossmann-like Domain"/>
    <property type="match status" value="1"/>
</dbReference>
<dbReference type="SUPFAM" id="SSF51735">
    <property type="entry name" value="NAD(P)-binding Rossmann-fold domains"/>
    <property type="match status" value="1"/>
</dbReference>
<dbReference type="PANTHER" id="PTHR48079:SF6">
    <property type="entry name" value="NAD(P)-BINDING DOMAIN-CONTAINING PROTEIN-RELATED"/>
    <property type="match status" value="1"/>
</dbReference>
<dbReference type="EMBL" id="JACIBU010000001">
    <property type="protein sequence ID" value="MBB3677752.1"/>
    <property type="molecule type" value="Genomic_DNA"/>
</dbReference>
<gene>
    <name evidence="3" type="ORF">DMO24_11450</name>
    <name evidence="2" type="ORF">FHX36_003487</name>
</gene>
<keyword evidence="4" id="KW-1185">Reference proteome</keyword>
<comment type="caution">
    <text evidence="3">The sequence shown here is derived from an EMBL/GenBank/DDBJ whole genome shotgun (WGS) entry which is preliminary data.</text>
</comment>
<organism evidence="3 4">
    <name type="scientific">Modestobacter versicolor</name>
    <dbReference type="NCBI Taxonomy" id="429133"/>
    <lineage>
        <taxon>Bacteria</taxon>
        <taxon>Bacillati</taxon>
        <taxon>Actinomycetota</taxon>
        <taxon>Actinomycetes</taxon>
        <taxon>Geodermatophilales</taxon>
        <taxon>Geodermatophilaceae</taxon>
        <taxon>Modestobacter</taxon>
    </lineage>
</organism>
<feature type="domain" description="NAD-dependent epimerase/dehydratase" evidence="1">
    <location>
        <begin position="3"/>
        <end position="213"/>
    </location>
</feature>
<protein>
    <submittedName>
        <fullName evidence="3">3-beta hydroxysteroid dehydrogenase</fullName>
    </submittedName>
    <submittedName>
        <fullName evidence="2">Nucleoside-diphosphate-sugar epimerase</fullName>
    </submittedName>
</protein>
<evidence type="ECO:0000313" key="4">
    <source>
        <dbReference type="Proteomes" id="UP000247602"/>
    </source>
</evidence>
<sequence length="297" mass="30168">MRVFVTGATGYIGSAVVRELLAAGHSVVGLARSDPAAAALVAAGAEAHRGDLDDPEGLTAAAATVDGVVHTAYKHDFSDIAAAGRTDLAVVRTIGAALAGSDRPFLVTSGTAVLPPGRLGTEADPADPGAPGAHRNAAEAATLELAGAGVRASVVRLPPSVHGDGDRHGFVPTLVGVARTTGVSGYVDDGANRWPAVHREDAARLFRLALEQAPAGTRLHGVGEEGVPFRQIAEAIGRQLGVPAVSVPREQAPEHFGWIGHFAAIDNPTSGAVTQEMLGWRPAGPSLLADLAAGRYA</sequence>
<dbReference type="GO" id="GO:0005737">
    <property type="term" value="C:cytoplasm"/>
    <property type="evidence" value="ECO:0007669"/>
    <property type="project" value="TreeGrafter"/>
</dbReference>
<reference evidence="2 5" key="2">
    <citation type="submission" date="2020-08" db="EMBL/GenBank/DDBJ databases">
        <title>Sequencing the genomes of 1000 actinobacteria strains.</title>
        <authorList>
            <person name="Klenk H.-P."/>
        </authorList>
    </citation>
    <scope>NUCLEOTIDE SEQUENCE [LARGE SCALE GENOMIC DNA]</scope>
    <source>
        <strain evidence="2 5">DSM 16678</strain>
    </source>
</reference>
<dbReference type="AlphaFoldDB" id="A0A323V8V0"/>
<dbReference type="InterPro" id="IPR036291">
    <property type="entry name" value="NAD(P)-bd_dom_sf"/>
</dbReference>
<dbReference type="GO" id="GO:0004029">
    <property type="term" value="F:aldehyde dehydrogenase (NAD+) activity"/>
    <property type="evidence" value="ECO:0007669"/>
    <property type="project" value="TreeGrafter"/>
</dbReference>
<reference evidence="3 4" key="1">
    <citation type="submission" date="2018-06" db="EMBL/GenBank/DDBJ databases">
        <title>Draft genome sequence of Modestobacter versicolor CP153-2.</title>
        <authorList>
            <person name="Gundlapally S.R."/>
        </authorList>
    </citation>
    <scope>NUCLEOTIDE SEQUENCE [LARGE SCALE GENOMIC DNA]</scope>
    <source>
        <strain evidence="3 4">CP153-2</strain>
    </source>
</reference>
<dbReference type="InterPro" id="IPR001509">
    <property type="entry name" value="Epimerase_deHydtase"/>
</dbReference>
<evidence type="ECO:0000313" key="2">
    <source>
        <dbReference type="EMBL" id="MBB3677752.1"/>
    </source>
</evidence>
<dbReference type="Proteomes" id="UP000247602">
    <property type="component" value="Unassembled WGS sequence"/>
</dbReference>
<name>A0A323V8V0_9ACTN</name>
<evidence type="ECO:0000313" key="5">
    <source>
        <dbReference type="Proteomes" id="UP000580718"/>
    </source>
</evidence>
<dbReference type="OrthoDB" id="9787292at2"/>
<proteinExistence type="predicted"/>
<accession>A0A323V8V0</accession>
<dbReference type="Pfam" id="PF01370">
    <property type="entry name" value="Epimerase"/>
    <property type="match status" value="1"/>
</dbReference>